<feature type="chain" id="PRO_5045249865" description="Ig-like domain-containing protein" evidence="2">
    <location>
        <begin position="28"/>
        <end position="270"/>
    </location>
</feature>
<organism evidence="3 4">
    <name type="scientific">Nocardiopsis suaedae</name>
    <dbReference type="NCBI Taxonomy" id="3018444"/>
    <lineage>
        <taxon>Bacteria</taxon>
        <taxon>Bacillati</taxon>
        <taxon>Actinomycetota</taxon>
        <taxon>Actinomycetes</taxon>
        <taxon>Streptosporangiales</taxon>
        <taxon>Nocardiopsidaceae</taxon>
        <taxon>Nocardiopsis</taxon>
    </lineage>
</organism>
<sequence length="270" mass="27171">MSHPTTRLTTGFAVFAVAALSAGPVLADDAPPFDYDAELAYTCSSDRGHEEGVTLHWYIEATPDGGEARVGGTLEHGAVVDGLTYWVGYPGTPVTSLTYTLQVLTEGEAAEQDAEHFESTWSGSALKPFEEADGWDDRLFQERELTRAGPVSYRPGEVVVTAEQEDGVEATTTCTPDEASPPVLAEVSVLEEDGGGDGGDAGDGAEGGAGAEPVSGGGDQADGRGGPGGLPVSGAVLGGAAAAAAAATAIGGGAAVYLSRRKNTGSDPAA</sequence>
<evidence type="ECO:0008006" key="5">
    <source>
        <dbReference type="Google" id="ProtNLM"/>
    </source>
</evidence>
<keyword evidence="4" id="KW-1185">Reference proteome</keyword>
<reference evidence="3" key="1">
    <citation type="submission" date="2023-01" db="EMBL/GenBank/DDBJ databases">
        <title>Draft genome sequence of Nocardiopsis sp. LSu2-4 isolated from halophytes.</title>
        <authorList>
            <person name="Duangmal K."/>
            <person name="Chantavorakit T."/>
        </authorList>
    </citation>
    <scope>NUCLEOTIDE SEQUENCE</scope>
    <source>
        <strain evidence="3">LSu2-4</strain>
    </source>
</reference>
<proteinExistence type="predicted"/>
<feature type="signal peptide" evidence="2">
    <location>
        <begin position="1"/>
        <end position="27"/>
    </location>
</feature>
<keyword evidence="2" id="KW-0732">Signal</keyword>
<accession>A0ABT4TT25</accession>
<comment type="caution">
    <text evidence="3">The sequence shown here is derived from an EMBL/GenBank/DDBJ whole genome shotgun (WGS) entry which is preliminary data.</text>
</comment>
<dbReference type="RefSeq" id="WP_270680469.1">
    <property type="nucleotide sequence ID" value="NZ_JAQFWP010000065.1"/>
</dbReference>
<evidence type="ECO:0000256" key="2">
    <source>
        <dbReference type="SAM" id="SignalP"/>
    </source>
</evidence>
<evidence type="ECO:0000313" key="3">
    <source>
        <dbReference type="EMBL" id="MDA2807848.1"/>
    </source>
</evidence>
<dbReference type="Proteomes" id="UP001165685">
    <property type="component" value="Unassembled WGS sequence"/>
</dbReference>
<feature type="compositionally biased region" description="Gly residues" evidence="1">
    <location>
        <begin position="196"/>
        <end position="231"/>
    </location>
</feature>
<gene>
    <name evidence="3" type="ORF">O4U47_25280</name>
</gene>
<evidence type="ECO:0000313" key="4">
    <source>
        <dbReference type="Proteomes" id="UP001165685"/>
    </source>
</evidence>
<feature type="region of interest" description="Disordered" evidence="1">
    <location>
        <begin position="190"/>
        <end position="235"/>
    </location>
</feature>
<dbReference type="EMBL" id="JAQFWP010000065">
    <property type="protein sequence ID" value="MDA2807848.1"/>
    <property type="molecule type" value="Genomic_DNA"/>
</dbReference>
<name>A0ABT4TT25_9ACTN</name>
<evidence type="ECO:0000256" key="1">
    <source>
        <dbReference type="SAM" id="MobiDB-lite"/>
    </source>
</evidence>
<protein>
    <recommendedName>
        <fullName evidence="5">Ig-like domain-containing protein</fullName>
    </recommendedName>
</protein>